<comment type="caution">
    <text evidence="3">The sequence shown here is derived from an EMBL/GenBank/DDBJ whole genome shotgun (WGS) entry which is preliminary data.</text>
</comment>
<dbReference type="HAMAP" id="MF_01940">
    <property type="entry name" value="RNA_CPDase"/>
    <property type="match status" value="1"/>
</dbReference>
<feature type="short sequence motif" description="HXTX 2" evidence="2">
    <location>
        <begin position="133"/>
        <end position="136"/>
    </location>
</feature>
<sequence length="194" mass="21018">MIRCFAAVEVPAPAVRRALEGAQGRLRQALGRDADQVKWVPSHQFHFTLRFFGEIGPADVEVAAGALRRAAAATRPFRLEVAGLGAFPSPSRPSVLWAGTGEGRDRLVALARKVENELAACGFAREARPFLPHLTLGRVRRGAVLPRSLQECLAAPAVSYGSWPVERLVLMRSDLMPAGPRYTVLAAAELMRGE</sequence>
<gene>
    <name evidence="3" type="ORF">J2Z79_000252</name>
</gene>
<keyword evidence="3" id="KW-0436">Ligase</keyword>
<dbReference type="InterPro" id="IPR004175">
    <property type="entry name" value="RNA_CPDase"/>
</dbReference>
<dbReference type="InterPro" id="IPR009097">
    <property type="entry name" value="Cyclic_Pdiesterase"/>
</dbReference>
<feature type="active site" description="Proton acceptor" evidence="2">
    <location>
        <position position="133"/>
    </location>
</feature>
<dbReference type="PANTHER" id="PTHR35561:SF1">
    <property type="entry name" value="RNA 2',3'-CYCLIC PHOSPHODIESTERASE"/>
    <property type="match status" value="1"/>
</dbReference>
<proteinExistence type="inferred from homology"/>
<accession>A0ABS4JQZ5</accession>
<evidence type="ECO:0000256" key="2">
    <source>
        <dbReference type="HAMAP-Rule" id="MF_01940"/>
    </source>
</evidence>
<dbReference type="PANTHER" id="PTHR35561">
    <property type="entry name" value="RNA 2',3'-CYCLIC PHOSPHODIESTERASE"/>
    <property type="match status" value="1"/>
</dbReference>
<reference evidence="3 4" key="1">
    <citation type="submission" date="2021-03" db="EMBL/GenBank/DDBJ databases">
        <title>Genomic Encyclopedia of Type Strains, Phase IV (KMG-IV): sequencing the most valuable type-strain genomes for metagenomic binning, comparative biology and taxonomic classification.</title>
        <authorList>
            <person name="Goeker M."/>
        </authorList>
    </citation>
    <scope>NUCLEOTIDE SEQUENCE [LARGE SCALE GENOMIC DNA]</scope>
    <source>
        <strain evidence="3 4">DSM 27138</strain>
    </source>
</reference>
<keyword evidence="1 2" id="KW-0378">Hydrolase</keyword>
<dbReference type="EC" id="3.1.4.58" evidence="2"/>
<dbReference type="Pfam" id="PF13563">
    <property type="entry name" value="2_5_RNA_ligase2"/>
    <property type="match status" value="1"/>
</dbReference>
<dbReference type="RefSeq" id="WP_209465017.1">
    <property type="nucleotide sequence ID" value="NZ_JAGGLG010000001.1"/>
</dbReference>
<organism evidence="3 4">
    <name type="scientific">Symbiobacterium terraclitae</name>
    <dbReference type="NCBI Taxonomy" id="557451"/>
    <lineage>
        <taxon>Bacteria</taxon>
        <taxon>Bacillati</taxon>
        <taxon>Bacillota</taxon>
        <taxon>Clostridia</taxon>
        <taxon>Eubacteriales</taxon>
        <taxon>Symbiobacteriaceae</taxon>
        <taxon>Symbiobacterium</taxon>
    </lineage>
</organism>
<dbReference type="Gene3D" id="3.90.1140.10">
    <property type="entry name" value="Cyclic phosphodiesterase"/>
    <property type="match status" value="1"/>
</dbReference>
<dbReference type="SUPFAM" id="SSF55144">
    <property type="entry name" value="LigT-like"/>
    <property type="match status" value="1"/>
</dbReference>
<name>A0ABS4JQZ5_9FIRM</name>
<evidence type="ECO:0000313" key="3">
    <source>
        <dbReference type="EMBL" id="MBP2016879.1"/>
    </source>
</evidence>
<comment type="function">
    <text evidence="2">Hydrolyzes RNA 2',3'-cyclic phosphodiester to an RNA 2'-phosphomonoester.</text>
</comment>
<comment type="catalytic activity">
    <reaction evidence="2">
        <text>a 3'-end 2',3'-cyclophospho-ribonucleotide-RNA + H2O = a 3'-end 2'-phospho-ribonucleotide-RNA + H(+)</text>
        <dbReference type="Rhea" id="RHEA:11828"/>
        <dbReference type="Rhea" id="RHEA-COMP:10464"/>
        <dbReference type="Rhea" id="RHEA-COMP:17353"/>
        <dbReference type="ChEBI" id="CHEBI:15377"/>
        <dbReference type="ChEBI" id="CHEBI:15378"/>
        <dbReference type="ChEBI" id="CHEBI:83064"/>
        <dbReference type="ChEBI" id="CHEBI:173113"/>
        <dbReference type="EC" id="3.1.4.58"/>
    </reaction>
</comment>
<comment type="similarity">
    <text evidence="2">Belongs to the 2H phosphoesterase superfamily. ThpR family.</text>
</comment>
<dbReference type="NCBIfam" id="TIGR02258">
    <property type="entry name" value="2_5_ligase"/>
    <property type="match status" value="1"/>
</dbReference>
<feature type="short sequence motif" description="HXTX 1" evidence="2">
    <location>
        <begin position="46"/>
        <end position="49"/>
    </location>
</feature>
<dbReference type="EMBL" id="JAGGLG010000001">
    <property type="protein sequence ID" value="MBP2016879.1"/>
    <property type="molecule type" value="Genomic_DNA"/>
</dbReference>
<dbReference type="GO" id="GO:0016874">
    <property type="term" value="F:ligase activity"/>
    <property type="evidence" value="ECO:0007669"/>
    <property type="project" value="UniProtKB-KW"/>
</dbReference>
<evidence type="ECO:0000313" key="4">
    <source>
        <dbReference type="Proteomes" id="UP001519289"/>
    </source>
</evidence>
<keyword evidence="4" id="KW-1185">Reference proteome</keyword>
<protein>
    <recommendedName>
        <fullName evidence="2">RNA 2',3'-cyclic phosphodiesterase</fullName>
        <shortName evidence="2">RNA 2',3'-CPDase</shortName>
        <ecNumber evidence="2">3.1.4.58</ecNumber>
    </recommendedName>
</protein>
<evidence type="ECO:0000256" key="1">
    <source>
        <dbReference type="ARBA" id="ARBA00022801"/>
    </source>
</evidence>
<dbReference type="Proteomes" id="UP001519289">
    <property type="component" value="Unassembled WGS sequence"/>
</dbReference>
<feature type="active site" description="Proton donor" evidence="2">
    <location>
        <position position="46"/>
    </location>
</feature>